<accession>A0A1V3WK94</accession>
<dbReference type="Proteomes" id="UP000189229">
    <property type="component" value="Unassembled WGS sequence"/>
</dbReference>
<name>A0A1V3WK94_MYCKA</name>
<sequence>MRWTRINSVFICHAFGDAQACRRDRCEILFPQLNGLL</sequence>
<protein>
    <submittedName>
        <fullName evidence="1">Uncharacterized protein</fullName>
    </submittedName>
</protein>
<evidence type="ECO:0000313" key="2">
    <source>
        <dbReference type="Proteomes" id="UP000189229"/>
    </source>
</evidence>
<proteinExistence type="predicted"/>
<comment type="caution">
    <text evidence="1">The sequence shown here is derived from an EMBL/GenBank/DDBJ whole genome shotgun (WGS) entry which is preliminary data.</text>
</comment>
<gene>
    <name evidence="1" type="ORF">BZL30_7811</name>
</gene>
<dbReference type="AlphaFoldDB" id="A0A1V3WK94"/>
<evidence type="ECO:0000313" key="1">
    <source>
        <dbReference type="EMBL" id="OOK67380.1"/>
    </source>
</evidence>
<dbReference type="EMBL" id="MVBM01000008">
    <property type="protein sequence ID" value="OOK67380.1"/>
    <property type="molecule type" value="Genomic_DNA"/>
</dbReference>
<reference evidence="1 2" key="1">
    <citation type="submission" date="2017-02" db="EMBL/GenBank/DDBJ databases">
        <title>Complete genome sequences of Mycobacterium kansasii strains isolated from rhesus macaques.</title>
        <authorList>
            <person name="Panda A."/>
            <person name="Nagaraj S."/>
            <person name="Zhao X."/>
            <person name="Tettelin H."/>
            <person name="Detolla L.J."/>
        </authorList>
    </citation>
    <scope>NUCLEOTIDE SEQUENCE [LARGE SCALE GENOMIC DNA]</scope>
    <source>
        <strain evidence="1 2">11-3813</strain>
    </source>
</reference>
<organism evidence="1 2">
    <name type="scientific">Mycobacterium kansasii</name>
    <dbReference type="NCBI Taxonomy" id="1768"/>
    <lineage>
        <taxon>Bacteria</taxon>
        <taxon>Bacillati</taxon>
        <taxon>Actinomycetota</taxon>
        <taxon>Actinomycetes</taxon>
        <taxon>Mycobacteriales</taxon>
        <taxon>Mycobacteriaceae</taxon>
        <taxon>Mycobacterium</taxon>
    </lineage>
</organism>